<dbReference type="Proteomes" id="UP000822271">
    <property type="component" value="Unassembled WGS sequence"/>
</dbReference>
<dbReference type="Proteomes" id="UP000230167">
    <property type="component" value="Unassembled WGS sequence"/>
</dbReference>
<reference evidence="2" key="4">
    <citation type="journal article" date="2020" name="Front. Microbiol.">
        <title>Genetic Variants of the DSF Quorum Sensing System in Stenotrophomonas maltophilia Influence Virulence and Resistance Phenotypes Among Genotypically Diverse Clinical Isolates.</title>
        <authorList>
            <person name="Yero D."/>
            <person name="Huedo P."/>
            <person name="Conchillo-Sole O."/>
            <person name="Martinez-Servat S."/>
            <person name="Mamat U."/>
            <person name="Coves X."/>
            <person name="Llanas F."/>
            <person name="Roca I."/>
            <person name="Vila J."/>
            <person name="Schaible U.E."/>
            <person name="Daura X."/>
            <person name="Gibert I."/>
        </authorList>
    </citation>
    <scope>NUCLEOTIDE SEQUENCE</scope>
    <source>
        <strain evidence="2">OG156</strain>
    </source>
</reference>
<evidence type="ECO:0000313" key="1">
    <source>
        <dbReference type="EMBL" id="AUI07646.1"/>
    </source>
</evidence>
<reference evidence="1 7" key="2">
    <citation type="submission" date="2017-12" db="EMBL/GenBank/DDBJ databases">
        <title>Complete Genome Sequence of Stenotrophomonas maltophilia CSM2.</title>
        <authorList>
            <person name="Castro-Jaimes S."/>
            <person name="Lopez-Leal G."/>
            <person name="Barberena Jonas C."/>
            <person name="Bustos P."/>
            <person name="Perez-Oseguera A."/>
            <person name="Cevallos M.A."/>
        </authorList>
    </citation>
    <scope>NUCLEOTIDE SEQUENCE [LARGE SCALE GENOMIC DNA]</scope>
    <source>
        <strain evidence="1 7">CSM2</strain>
    </source>
</reference>
<evidence type="ECO:0000313" key="4">
    <source>
        <dbReference type="EMBL" id="PJL24654.1"/>
    </source>
</evidence>
<dbReference type="Proteomes" id="UP000234414">
    <property type="component" value="Chromosome"/>
</dbReference>
<gene>
    <name evidence="4" type="ORF">B9Y64_19015</name>
    <name evidence="2" type="ORF">D7Y33_19965</name>
    <name evidence="5" type="ORF">GPNADHDJ_00239</name>
    <name evidence="3" type="ORF">I5U67_05155</name>
    <name evidence="1" type="ORF">SmaCSM2_10800</name>
</gene>
<reference evidence="3" key="6">
    <citation type="submission" date="2020-11" db="EMBL/GenBank/DDBJ databases">
        <title>Enhanced detection system for hospital associated transmission using whole genome sequencing surveillance.</title>
        <authorList>
            <person name="Harrison L.H."/>
            <person name="Van Tyne D."/>
            <person name="Marsh J.W."/>
            <person name="Griffith M.P."/>
            <person name="Snyder D.J."/>
            <person name="Cooper V.S."/>
            <person name="Mustapha M."/>
        </authorList>
    </citation>
    <scope>NUCLEOTIDE SEQUENCE</scope>
    <source>
        <strain evidence="3">STEN00091</strain>
    </source>
</reference>
<protein>
    <recommendedName>
        <fullName evidence="10">DUF2946 domain-containing protein</fullName>
    </recommendedName>
</protein>
<dbReference type="EMBL" id="JADUNP010000007">
    <property type="protein sequence ID" value="MBH1651558.1"/>
    <property type="molecule type" value="Genomic_DNA"/>
</dbReference>
<dbReference type="Proteomes" id="UP000515598">
    <property type="component" value="Chromosome"/>
</dbReference>
<evidence type="ECO:0000313" key="6">
    <source>
        <dbReference type="Proteomes" id="UP000230167"/>
    </source>
</evidence>
<reference evidence="4 6" key="1">
    <citation type="journal article" date="2017" name="Front. Microbiol.">
        <title>Double-Face Meets the Bacterial World: The Opportunistic Pathogen Stenotrophomonas maltophilia.</title>
        <authorList>
            <person name="Lira F."/>
            <person name="Berg G."/>
            <person name="Martinez J.L."/>
        </authorList>
    </citation>
    <scope>NUCLEOTIDE SEQUENCE [LARGE SCALE GENOMIC DNA]</scope>
    <source>
        <strain evidence="4 6">EA1</strain>
    </source>
</reference>
<evidence type="ECO:0000313" key="9">
    <source>
        <dbReference type="Proteomes" id="UP000625930"/>
    </source>
</evidence>
<dbReference type="Proteomes" id="UP000625930">
    <property type="component" value="Unassembled WGS sequence"/>
</dbReference>
<dbReference type="RefSeq" id="WP_005413404.1">
    <property type="nucleotide sequence ID" value="NZ_CBCPIZ010000003.1"/>
</dbReference>
<sequence>MVRLLRRWRRPRSRARLAWLGLWALLLQQLALVAYACPLESVEAGQATLMVGCEEMSTPDPDAPALCDQHCQRDHIATADAKAPQVPYQPALAAFALVQALLPPVHAQLYRDVPVCVSDPPPLQRFCSLLI</sequence>
<evidence type="ECO:0000313" key="2">
    <source>
        <dbReference type="EMBL" id="MBA0313253.1"/>
    </source>
</evidence>
<reference evidence="5 8" key="5">
    <citation type="submission" date="2020-08" db="EMBL/GenBank/DDBJ databases">
        <title>Phenotypic and transcriptomic analysis of seven clinical Stenotrophomonas maltophilia isolates identify a small set of shared and commonly regulated genes involved in biofilm lifestyle.</title>
        <authorList>
            <person name="Alio I."/>
            <person name="Gudzuhn M."/>
            <person name="Streit W."/>
        </authorList>
    </citation>
    <scope>NUCLEOTIDE SEQUENCE [LARGE SCALE GENOMIC DNA]</scope>
    <source>
        <strain evidence="5 8">UHH_SKK55</strain>
    </source>
</reference>
<evidence type="ECO:0008006" key="10">
    <source>
        <dbReference type="Google" id="ProtNLM"/>
    </source>
</evidence>
<evidence type="ECO:0000313" key="3">
    <source>
        <dbReference type="EMBL" id="MBH1651558.1"/>
    </source>
</evidence>
<accession>A0A0M0NFY8</accession>
<organism evidence="3 9">
    <name type="scientific">Stenotrophomonas maltophilia</name>
    <name type="common">Pseudomonas maltophilia</name>
    <name type="synonym">Xanthomonas maltophilia</name>
    <dbReference type="NCBI Taxonomy" id="40324"/>
    <lineage>
        <taxon>Bacteria</taxon>
        <taxon>Pseudomonadati</taxon>
        <taxon>Pseudomonadota</taxon>
        <taxon>Gammaproteobacteria</taxon>
        <taxon>Lysobacterales</taxon>
        <taxon>Lysobacteraceae</taxon>
        <taxon>Stenotrophomonas</taxon>
        <taxon>Stenotrophomonas maltophilia group</taxon>
    </lineage>
</organism>
<dbReference type="EMBL" id="NEQV01000007">
    <property type="protein sequence ID" value="PJL24654.1"/>
    <property type="molecule type" value="Genomic_DNA"/>
</dbReference>
<dbReference type="AlphaFoldDB" id="A0A0M0NFY8"/>
<reference evidence="2" key="3">
    <citation type="submission" date="2018-09" db="EMBL/GenBank/DDBJ databases">
        <authorList>
            <person name="Groschel M."/>
            <person name="Kohl T."/>
            <person name="Conchillo-Sole O."/>
            <person name="Mamat U."/>
            <person name="Yero D."/>
            <person name="Niemann S."/>
            <person name="Daura X."/>
            <person name="Gibert I."/>
        </authorList>
    </citation>
    <scope>NUCLEOTIDE SEQUENCE</scope>
    <source>
        <strain evidence="2">OG156</strain>
    </source>
</reference>
<dbReference type="EMBL" id="RAUE01000034">
    <property type="protein sequence ID" value="MBA0313253.1"/>
    <property type="molecule type" value="Genomic_DNA"/>
</dbReference>
<dbReference type="EMBL" id="CP060025">
    <property type="protein sequence ID" value="QNG76073.1"/>
    <property type="molecule type" value="Genomic_DNA"/>
</dbReference>
<evidence type="ECO:0000313" key="5">
    <source>
        <dbReference type="EMBL" id="QNG76073.1"/>
    </source>
</evidence>
<evidence type="ECO:0000313" key="7">
    <source>
        <dbReference type="Proteomes" id="UP000234414"/>
    </source>
</evidence>
<name>A0A0M0NFY8_STEMA</name>
<dbReference type="OrthoDB" id="5955572at2"/>
<evidence type="ECO:0000313" key="8">
    <source>
        <dbReference type="Proteomes" id="UP000515598"/>
    </source>
</evidence>
<proteinExistence type="predicted"/>
<dbReference type="EMBL" id="CP025298">
    <property type="protein sequence ID" value="AUI07646.1"/>
    <property type="molecule type" value="Genomic_DNA"/>
</dbReference>